<keyword evidence="2 11" id="KW-0813">Transport</keyword>
<evidence type="ECO:0000256" key="13">
    <source>
        <dbReference type="SAM" id="SignalP"/>
    </source>
</evidence>
<keyword evidence="4" id="KW-0410">Iron transport</keyword>
<gene>
    <name evidence="16" type="ORF">B5J99_18075</name>
</gene>
<evidence type="ECO:0000256" key="7">
    <source>
        <dbReference type="ARBA" id="ARBA00023065"/>
    </source>
</evidence>
<keyword evidence="6" id="KW-0408">Iron</keyword>
<keyword evidence="7" id="KW-0406">Ion transport</keyword>
<evidence type="ECO:0000313" key="17">
    <source>
        <dbReference type="Proteomes" id="UP000258016"/>
    </source>
</evidence>
<feature type="domain" description="TonB-dependent receptor plug" evidence="15">
    <location>
        <begin position="51"/>
        <end position="157"/>
    </location>
</feature>
<comment type="similarity">
    <text evidence="11 12">Belongs to the TonB-dependent receptor family.</text>
</comment>
<dbReference type="Proteomes" id="UP000258016">
    <property type="component" value="Chromosome"/>
</dbReference>
<sequence>MGLGHLRRCVSALAIIAASATAAHAQESAAQDGAAIDGEIIVTAQKRAESVQDVPISIVAISGEGLAQANVLTVLDLGQVAPNFQSVRSSNTGSTRLGIRGVGSLANTLIEPSVAVFMDGVYVPRSGSILGAFLDIESVEVLRGPQGTLFGRNASVGALSLRAAKPKDEFSGEVSAEFGSFDRYRIQGHVNVPLTDNVAMRLAGMAQWFDGPWFNRLDGKNYGGSDDVSLRGTIRADLGNFEWIVRGDYTRLKGDGVANFDFDPASVSPARLDFIRAAFNGGPDTNLRDRVMNQFIAQGLVDENWGIASEASLDLGGSTLRMINSYRVWTNDQLDGDIIYFPVSLASRRSLFDSKSHNHELQFISPEKEWFGGAFDMVAGLYYFEEDFGLGEQLNLGTSFCGILVPAGPGRTACSSFVANTGGTAATDQDVFQNVKSFAIYGQGNVHLSDKLTLTLGGRWTKDRKRGTYAQASSPFTQTLRATERLTFPGINEDRFTYRASLNYTPTDDVLLFANISTGYKSGGYNSGGGTPSLSVVDANGNLVSTRRLFDRETVTNYEIGAKTSWFDRLLTANATLFRMDIDGFQDRAFDGVSFIVRNAGALRQQGLELDLRLAPSRDFSISGSVAYLDSEFTDFANASNLPGLPGTQVLNGKPNTFSPKWSGNVAVDWGTDIGSSGMRLNVNSNLFFTSSQFVGTVNDANLQSRAPAYALLGGRISLDGPDGRWTVALFARNLLDKAYRPLSVYQPLGGALGLSNTVFPGSTANRVMAGEPRAFGVSATLRF</sequence>
<feature type="chain" id="PRO_5046964457" description="TonB-dependent receptor" evidence="13">
    <location>
        <begin position="26"/>
        <end position="784"/>
    </location>
</feature>
<feature type="domain" description="TonB-dependent receptor-like beta-barrel" evidence="14">
    <location>
        <begin position="245"/>
        <end position="735"/>
    </location>
</feature>
<dbReference type="InterPro" id="IPR039426">
    <property type="entry name" value="TonB-dep_rcpt-like"/>
</dbReference>
<dbReference type="InterPro" id="IPR012910">
    <property type="entry name" value="Plug_dom"/>
</dbReference>
<evidence type="ECO:0000256" key="8">
    <source>
        <dbReference type="ARBA" id="ARBA00023077"/>
    </source>
</evidence>
<evidence type="ECO:0000256" key="1">
    <source>
        <dbReference type="ARBA" id="ARBA00004571"/>
    </source>
</evidence>
<dbReference type="PANTHER" id="PTHR32552:SF81">
    <property type="entry name" value="TONB-DEPENDENT OUTER MEMBRANE RECEPTOR"/>
    <property type="match status" value="1"/>
</dbReference>
<organism evidence="16 17">
    <name type="scientific">Blastomonas fulva</name>
    <dbReference type="NCBI Taxonomy" id="1550728"/>
    <lineage>
        <taxon>Bacteria</taxon>
        <taxon>Pseudomonadati</taxon>
        <taxon>Pseudomonadota</taxon>
        <taxon>Alphaproteobacteria</taxon>
        <taxon>Sphingomonadales</taxon>
        <taxon>Sphingomonadaceae</taxon>
        <taxon>Blastomonas</taxon>
    </lineage>
</organism>
<dbReference type="Gene3D" id="2.40.170.20">
    <property type="entry name" value="TonB-dependent receptor, beta-barrel domain"/>
    <property type="match status" value="1"/>
</dbReference>
<proteinExistence type="inferred from homology"/>
<evidence type="ECO:0000256" key="2">
    <source>
        <dbReference type="ARBA" id="ARBA00022448"/>
    </source>
</evidence>
<evidence type="ECO:0000256" key="4">
    <source>
        <dbReference type="ARBA" id="ARBA00022496"/>
    </source>
</evidence>
<dbReference type="Pfam" id="PF07715">
    <property type="entry name" value="Plug"/>
    <property type="match status" value="1"/>
</dbReference>
<evidence type="ECO:0000313" key="16">
    <source>
        <dbReference type="EMBL" id="ASR53129.1"/>
    </source>
</evidence>
<comment type="subcellular location">
    <subcellularLocation>
        <location evidence="1 11">Cell outer membrane</location>
        <topology evidence="1 11">Multi-pass membrane protein</topology>
    </subcellularLocation>
</comment>
<evidence type="ECO:0000256" key="6">
    <source>
        <dbReference type="ARBA" id="ARBA00023004"/>
    </source>
</evidence>
<evidence type="ECO:0000256" key="5">
    <source>
        <dbReference type="ARBA" id="ARBA00022692"/>
    </source>
</evidence>
<accession>A0ABN5BC13</accession>
<dbReference type="InterPro" id="IPR036942">
    <property type="entry name" value="Beta-barrel_TonB_sf"/>
</dbReference>
<evidence type="ECO:0008006" key="18">
    <source>
        <dbReference type="Google" id="ProtNLM"/>
    </source>
</evidence>
<evidence type="ECO:0000259" key="14">
    <source>
        <dbReference type="Pfam" id="PF00593"/>
    </source>
</evidence>
<dbReference type="PROSITE" id="PS52016">
    <property type="entry name" value="TONB_DEPENDENT_REC_3"/>
    <property type="match status" value="1"/>
</dbReference>
<dbReference type="InterPro" id="IPR000531">
    <property type="entry name" value="Beta-barrel_TonB"/>
</dbReference>
<feature type="signal peptide" evidence="13">
    <location>
        <begin position="1"/>
        <end position="25"/>
    </location>
</feature>
<evidence type="ECO:0000256" key="11">
    <source>
        <dbReference type="PROSITE-ProRule" id="PRU01360"/>
    </source>
</evidence>
<evidence type="ECO:0000256" key="3">
    <source>
        <dbReference type="ARBA" id="ARBA00022452"/>
    </source>
</evidence>
<reference evidence="16 17" key="1">
    <citation type="submission" date="2017-03" db="EMBL/GenBank/DDBJ databases">
        <title>Complete genome sequence of Blastomonas fulva degrading microcsystin LR.</title>
        <authorList>
            <person name="Lee H.-g."/>
            <person name="Jin L."/>
            <person name="oh H.-M."/>
        </authorList>
    </citation>
    <scope>NUCLEOTIDE SEQUENCE [LARGE SCALE GENOMIC DNA]</scope>
    <source>
        <strain evidence="16 17">T2</strain>
    </source>
</reference>
<name>A0ABN5BC13_9SPHN</name>
<keyword evidence="5 11" id="KW-0812">Transmembrane</keyword>
<protein>
    <recommendedName>
        <fullName evidence="18">TonB-dependent receptor</fullName>
    </recommendedName>
</protein>
<keyword evidence="9 11" id="KW-0472">Membrane</keyword>
<keyword evidence="10 11" id="KW-0998">Cell outer membrane</keyword>
<keyword evidence="17" id="KW-1185">Reference proteome</keyword>
<keyword evidence="8 12" id="KW-0798">TonB box</keyword>
<evidence type="ECO:0000256" key="12">
    <source>
        <dbReference type="RuleBase" id="RU003357"/>
    </source>
</evidence>
<dbReference type="SUPFAM" id="SSF56935">
    <property type="entry name" value="Porins"/>
    <property type="match status" value="1"/>
</dbReference>
<keyword evidence="3 11" id="KW-1134">Transmembrane beta strand</keyword>
<keyword evidence="13" id="KW-0732">Signal</keyword>
<evidence type="ECO:0000256" key="9">
    <source>
        <dbReference type="ARBA" id="ARBA00023136"/>
    </source>
</evidence>
<dbReference type="EMBL" id="CP020083">
    <property type="protein sequence ID" value="ASR53129.1"/>
    <property type="molecule type" value="Genomic_DNA"/>
</dbReference>
<dbReference type="Pfam" id="PF00593">
    <property type="entry name" value="TonB_dep_Rec_b-barrel"/>
    <property type="match status" value="1"/>
</dbReference>
<evidence type="ECO:0000256" key="10">
    <source>
        <dbReference type="ARBA" id="ARBA00023237"/>
    </source>
</evidence>
<evidence type="ECO:0000259" key="15">
    <source>
        <dbReference type="Pfam" id="PF07715"/>
    </source>
</evidence>
<dbReference type="PANTHER" id="PTHR32552">
    <property type="entry name" value="FERRICHROME IRON RECEPTOR-RELATED"/>
    <property type="match status" value="1"/>
</dbReference>